<name>A0ACB9PTB6_BAUVA</name>
<dbReference type="Proteomes" id="UP000828941">
    <property type="component" value="Chromosome 3"/>
</dbReference>
<evidence type="ECO:0000313" key="2">
    <source>
        <dbReference type="Proteomes" id="UP000828941"/>
    </source>
</evidence>
<comment type="caution">
    <text evidence="1">The sequence shown here is derived from an EMBL/GenBank/DDBJ whole genome shotgun (WGS) entry which is preliminary data.</text>
</comment>
<reference evidence="1 2" key="1">
    <citation type="journal article" date="2022" name="DNA Res.">
        <title>Chromosomal-level genome assembly of the orchid tree Bauhinia variegata (Leguminosae; Cercidoideae) supports the allotetraploid origin hypothesis of Bauhinia.</title>
        <authorList>
            <person name="Zhong Y."/>
            <person name="Chen Y."/>
            <person name="Zheng D."/>
            <person name="Pang J."/>
            <person name="Liu Y."/>
            <person name="Luo S."/>
            <person name="Meng S."/>
            <person name="Qian L."/>
            <person name="Wei D."/>
            <person name="Dai S."/>
            <person name="Zhou R."/>
        </authorList>
    </citation>
    <scope>NUCLEOTIDE SEQUENCE [LARGE SCALE GENOMIC DNA]</scope>
    <source>
        <strain evidence="1">BV-YZ2020</strain>
    </source>
</reference>
<sequence length="119" mass="12834">MGLNCHSMVVMMVALLIFLMGKAKKVDARLNPYNAMVDVELDRLASSRSSKSGACCNNCVRTTNTNPPQCQCIDLKEDCSSAVGCELCICAAIAPPRCRCLDTTPNCYEPCSTPRGDAH</sequence>
<organism evidence="1 2">
    <name type="scientific">Bauhinia variegata</name>
    <name type="common">Purple orchid tree</name>
    <name type="synonym">Phanera variegata</name>
    <dbReference type="NCBI Taxonomy" id="167791"/>
    <lineage>
        <taxon>Eukaryota</taxon>
        <taxon>Viridiplantae</taxon>
        <taxon>Streptophyta</taxon>
        <taxon>Embryophyta</taxon>
        <taxon>Tracheophyta</taxon>
        <taxon>Spermatophyta</taxon>
        <taxon>Magnoliopsida</taxon>
        <taxon>eudicotyledons</taxon>
        <taxon>Gunneridae</taxon>
        <taxon>Pentapetalae</taxon>
        <taxon>rosids</taxon>
        <taxon>fabids</taxon>
        <taxon>Fabales</taxon>
        <taxon>Fabaceae</taxon>
        <taxon>Cercidoideae</taxon>
        <taxon>Cercideae</taxon>
        <taxon>Bauhiniinae</taxon>
        <taxon>Bauhinia</taxon>
    </lineage>
</organism>
<dbReference type="EMBL" id="CM039428">
    <property type="protein sequence ID" value="KAI4351943.1"/>
    <property type="molecule type" value="Genomic_DNA"/>
</dbReference>
<protein>
    <submittedName>
        <fullName evidence="1">Uncharacterized protein</fullName>
    </submittedName>
</protein>
<accession>A0ACB9PTB6</accession>
<proteinExistence type="predicted"/>
<evidence type="ECO:0000313" key="1">
    <source>
        <dbReference type="EMBL" id="KAI4351943.1"/>
    </source>
</evidence>
<gene>
    <name evidence="1" type="ORF">L6164_006241</name>
</gene>
<keyword evidence="2" id="KW-1185">Reference proteome</keyword>